<dbReference type="InterPro" id="IPR000254">
    <property type="entry name" value="CBD"/>
</dbReference>
<dbReference type="InterPro" id="IPR036514">
    <property type="entry name" value="SGNH_hydro_sf"/>
</dbReference>
<dbReference type="GeneID" id="63798697"/>
<dbReference type="InterPro" id="IPR051532">
    <property type="entry name" value="Ester_Hydrolysis_Enzymes"/>
</dbReference>
<dbReference type="InterPro" id="IPR035971">
    <property type="entry name" value="CBD_sf"/>
</dbReference>
<dbReference type="SMART" id="SM00236">
    <property type="entry name" value="fCBD"/>
    <property type="match status" value="1"/>
</dbReference>
<dbReference type="EMBL" id="MIKG01000024">
    <property type="protein sequence ID" value="RAO73471.1"/>
    <property type="molecule type" value="Genomic_DNA"/>
</dbReference>
<dbReference type="GO" id="GO:0005975">
    <property type="term" value="P:carbohydrate metabolic process"/>
    <property type="evidence" value="ECO:0007669"/>
    <property type="project" value="InterPro"/>
</dbReference>
<dbReference type="GO" id="GO:0005576">
    <property type="term" value="C:extracellular region"/>
    <property type="evidence" value="ECO:0007669"/>
    <property type="project" value="InterPro"/>
</dbReference>
<dbReference type="Gene3D" id="3.40.50.1110">
    <property type="entry name" value="SGNH hydrolase"/>
    <property type="match status" value="1"/>
</dbReference>
<dbReference type="OrthoDB" id="2119228at2759"/>
<feature type="domain" description="CBM1" evidence="3">
    <location>
        <begin position="234"/>
        <end position="270"/>
    </location>
</feature>
<feature type="chain" id="PRO_5016858098" description="CBM1 domain-containing protein" evidence="2">
    <location>
        <begin position="23"/>
        <end position="270"/>
    </location>
</feature>
<feature type="signal peptide" evidence="2">
    <location>
        <begin position="1"/>
        <end position="22"/>
    </location>
</feature>
<name>A0A364LCL9_TALAM</name>
<keyword evidence="1 2" id="KW-0732">Signal</keyword>
<keyword evidence="5" id="KW-1185">Reference proteome</keyword>
<dbReference type="InterPro" id="IPR013830">
    <property type="entry name" value="SGNH_hydro"/>
</dbReference>
<dbReference type="PROSITE" id="PS00562">
    <property type="entry name" value="CBM1_1"/>
    <property type="match status" value="1"/>
</dbReference>
<dbReference type="Proteomes" id="UP000249363">
    <property type="component" value="Unassembled WGS sequence"/>
</dbReference>
<reference evidence="4 5" key="1">
    <citation type="journal article" date="2017" name="Biotechnol. Biofuels">
        <title>Differential beta-glucosidase expression as a function of carbon source availability in Talaromyces amestolkiae: a genomic and proteomic approach.</title>
        <authorList>
            <person name="de Eugenio L.I."/>
            <person name="Mendez-Liter J.A."/>
            <person name="Nieto-Dominguez M."/>
            <person name="Alonso L."/>
            <person name="Gil-Munoz J."/>
            <person name="Barriuso J."/>
            <person name="Prieto A."/>
            <person name="Martinez M.J."/>
        </authorList>
    </citation>
    <scope>NUCLEOTIDE SEQUENCE [LARGE SCALE GENOMIC DNA]</scope>
    <source>
        <strain evidence="4 5">CIB</strain>
    </source>
</reference>
<dbReference type="PROSITE" id="PS51164">
    <property type="entry name" value="CBM1_2"/>
    <property type="match status" value="1"/>
</dbReference>
<proteinExistence type="predicted"/>
<dbReference type="PANTHER" id="PTHR30383:SF2">
    <property type="entry name" value="CELLULOSE-BINDING PROTEIN"/>
    <property type="match status" value="1"/>
</dbReference>
<dbReference type="SUPFAM" id="SSF52266">
    <property type="entry name" value="SGNH hydrolase"/>
    <property type="match status" value="1"/>
</dbReference>
<dbReference type="Pfam" id="PF13472">
    <property type="entry name" value="Lipase_GDSL_2"/>
    <property type="match status" value="1"/>
</dbReference>
<evidence type="ECO:0000313" key="4">
    <source>
        <dbReference type="EMBL" id="RAO73471.1"/>
    </source>
</evidence>
<evidence type="ECO:0000259" key="3">
    <source>
        <dbReference type="PROSITE" id="PS51164"/>
    </source>
</evidence>
<evidence type="ECO:0000256" key="2">
    <source>
        <dbReference type="SAM" id="SignalP"/>
    </source>
</evidence>
<organism evidence="4 5">
    <name type="scientific">Talaromyces amestolkiae</name>
    <dbReference type="NCBI Taxonomy" id="1196081"/>
    <lineage>
        <taxon>Eukaryota</taxon>
        <taxon>Fungi</taxon>
        <taxon>Dikarya</taxon>
        <taxon>Ascomycota</taxon>
        <taxon>Pezizomycotina</taxon>
        <taxon>Eurotiomycetes</taxon>
        <taxon>Eurotiomycetidae</taxon>
        <taxon>Eurotiales</taxon>
        <taxon>Trichocomaceae</taxon>
        <taxon>Talaromyces</taxon>
        <taxon>Talaromyces sect. Talaromyces</taxon>
    </lineage>
</organism>
<dbReference type="GO" id="GO:0030248">
    <property type="term" value="F:cellulose binding"/>
    <property type="evidence" value="ECO:0007669"/>
    <property type="project" value="InterPro"/>
</dbReference>
<dbReference type="RefSeq" id="XP_040737985.1">
    <property type="nucleotide sequence ID" value="XM_040882403.1"/>
</dbReference>
<comment type="caution">
    <text evidence="4">The sequence shown here is derived from an EMBL/GenBank/DDBJ whole genome shotgun (WGS) entry which is preliminary data.</text>
</comment>
<dbReference type="Pfam" id="PF00734">
    <property type="entry name" value="CBM_1"/>
    <property type="match status" value="1"/>
</dbReference>
<dbReference type="SUPFAM" id="SSF57180">
    <property type="entry name" value="Cellulose-binding domain"/>
    <property type="match status" value="1"/>
</dbReference>
<dbReference type="AlphaFoldDB" id="A0A364LCL9"/>
<accession>A0A364LCL9</accession>
<evidence type="ECO:0000313" key="5">
    <source>
        <dbReference type="Proteomes" id="UP000249363"/>
    </source>
</evidence>
<evidence type="ECO:0000256" key="1">
    <source>
        <dbReference type="ARBA" id="ARBA00022729"/>
    </source>
</evidence>
<dbReference type="CDD" id="cd01833">
    <property type="entry name" value="XynB_like"/>
    <property type="match status" value="1"/>
</dbReference>
<sequence length="270" mass="29187">MIHSFASALLALTLPMILPTAAQTTVRYMPLGDSITEITCWRSLLWTQLQETGYQNVNFVGSMTDENPAGCSIENYNHHSEGHQGYSAVGIVNGNDLVGWLNNNPADVITMHLGTNDIFGGQTTQQILNAFTTLVQQMRNSNPRMKIIVAQILPIFVGSDNTQVQALNSAIPSWAASQNTTQSPIWVVDQYDGIAPSDLRDDVHPNSSGDSKMAAKWYPAVVGAVNTVLGATTTTQSLYGQCGGLGWTGPTVCVSPYTCTFGNEYYSQCL</sequence>
<gene>
    <name evidence="4" type="ORF">BHQ10_009483</name>
</gene>
<dbReference type="GO" id="GO:0004622">
    <property type="term" value="F:phosphatidylcholine lysophospholipase activity"/>
    <property type="evidence" value="ECO:0007669"/>
    <property type="project" value="TreeGrafter"/>
</dbReference>
<dbReference type="PANTHER" id="PTHR30383">
    <property type="entry name" value="THIOESTERASE 1/PROTEASE 1/LYSOPHOSPHOLIPASE L1"/>
    <property type="match status" value="1"/>
</dbReference>
<protein>
    <recommendedName>
        <fullName evidence="3">CBM1 domain-containing protein</fullName>
    </recommendedName>
</protein>